<evidence type="ECO:0000313" key="2">
    <source>
        <dbReference type="Proteomes" id="UP000467700"/>
    </source>
</evidence>
<accession>A0A8S0WQQ8</accession>
<protein>
    <submittedName>
        <fullName evidence="1">Uncharacterized protein</fullName>
    </submittedName>
</protein>
<name>A0A8S0WQQ8_CYCAE</name>
<dbReference type="EMBL" id="CACVBS010000038">
    <property type="protein sequence ID" value="CAA7263102.1"/>
    <property type="molecule type" value="Genomic_DNA"/>
</dbReference>
<proteinExistence type="predicted"/>
<gene>
    <name evidence="1" type="ORF">AAE3_LOCUS5255</name>
</gene>
<reference evidence="1 2" key="1">
    <citation type="submission" date="2020-01" db="EMBL/GenBank/DDBJ databases">
        <authorList>
            <person name="Gupta K D."/>
        </authorList>
    </citation>
    <scope>NUCLEOTIDE SEQUENCE [LARGE SCALE GENOMIC DNA]</scope>
</reference>
<dbReference type="Proteomes" id="UP000467700">
    <property type="component" value="Unassembled WGS sequence"/>
</dbReference>
<organism evidence="1 2">
    <name type="scientific">Cyclocybe aegerita</name>
    <name type="common">Black poplar mushroom</name>
    <name type="synonym">Agrocybe aegerita</name>
    <dbReference type="NCBI Taxonomy" id="1973307"/>
    <lineage>
        <taxon>Eukaryota</taxon>
        <taxon>Fungi</taxon>
        <taxon>Dikarya</taxon>
        <taxon>Basidiomycota</taxon>
        <taxon>Agaricomycotina</taxon>
        <taxon>Agaricomycetes</taxon>
        <taxon>Agaricomycetidae</taxon>
        <taxon>Agaricales</taxon>
        <taxon>Agaricineae</taxon>
        <taxon>Bolbitiaceae</taxon>
        <taxon>Cyclocybe</taxon>
    </lineage>
</organism>
<keyword evidence="2" id="KW-1185">Reference proteome</keyword>
<evidence type="ECO:0000313" key="1">
    <source>
        <dbReference type="EMBL" id="CAA7263102.1"/>
    </source>
</evidence>
<dbReference type="OrthoDB" id="3170088at2759"/>
<sequence length="123" mass="13790">MVYKAAGYKLSVAQAQAWIKQATGKECPGPDIPDVLKRILKDANINWLAICGTSYEGKDTILVVRHQGEDRNSTMENCIPANERPQDKKAKGIFLEMSGLKDEEVEWVTIPDPYGDLNPWWIG</sequence>
<comment type="caution">
    <text evidence="1">The sequence shown here is derived from an EMBL/GenBank/DDBJ whole genome shotgun (WGS) entry which is preliminary data.</text>
</comment>
<dbReference type="AlphaFoldDB" id="A0A8S0WQQ8"/>